<feature type="domain" description="Aminotransferase class V" evidence="11">
    <location>
        <begin position="5"/>
        <end position="372"/>
    </location>
</feature>
<accession>A0ABW5AHN2</accession>
<reference evidence="13" key="1">
    <citation type="journal article" date="2019" name="Int. J. Syst. Evol. Microbiol.">
        <title>The Global Catalogue of Microorganisms (GCM) 10K type strain sequencing project: providing services to taxonomists for standard genome sequencing and annotation.</title>
        <authorList>
            <consortium name="The Broad Institute Genomics Platform"/>
            <consortium name="The Broad Institute Genome Sequencing Center for Infectious Disease"/>
            <person name="Wu L."/>
            <person name="Ma J."/>
        </authorList>
    </citation>
    <scope>NUCLEOTIDE SEQUENCE [LARGE SCALE GENOMIC DNA]</scope>
    <source>
        <strain evidence="13">CGMCC 1.6774</strain>
    </source>
</reference>
<evidence type="ECO:0000256" key="7">
    <source>
        <dbReference type="ARBA" id="ARBA00022898"/>
    </source>
</evidence>
<evidence type="ECO:0000313" key="12">
    <source>
        <dbReference type="EMBL" id="MFD2182176.1"/>
    </source>
</evidence>
<dbReference type="PANTHER" id="PTHR11601">
    <property type="entry name" value="CYSTEINE DESULFURYLASE FAMILY MEMBER"/>
    <property type="match status" value="1"/>
</dbReference>
<dbReference type="SUPFAM" id="SSF53383">
    <property type="entry name" value="PLP-dependent transferases"/>
    <property type="match status" value="1"/>
</dbReference>
<evidence type="ECO:0000256" key="6">
    <source>
        <dbReference type="ARBA" id="ARBA00022723"/>
    </source>
</evidence>
<dbReference type="Proteomes" id="UP001597314">
    <property type="component" value="Unassembled WGS sequence"/>
</dbReference>
<dbReference type="PANTHER" id="PTHR11601:SF34">
    <property type="entry name" value="CYSTEINE DESULFURASE"/>
    <property type="match status" value="1"/>
</dbReference>
<evidence type="ECO:0000256" key="9">
    <source>
        <dbReference type="ARBA" id="ARBA00023014"/>
    </source>
</evidence>
<comment type="similarity">
    <text evidence="3">Belongs to the class-V pyridoxal-phosphate-dependent aminotransferase family. NifS/IscS subfamily.</text>
</comment>
<dbReference type="Gene3D" id="3.90.1150.10">
    <property type="entry name" value="Aspartate Aminotransferase, domain 1"/>
    <property type="match status" value="1"/>
</dbReference>
<comment type="catalytic activity">
    <reaction evidence="10">
        <text>(sulfur carrier)-H + L-cysteine = (sulfur carrier)-SH + L-alanine</text>
        <dbReference type="Rhea" id="RHEA:43892"/>
        <dbReference type="Rhea" id="RHEA-COMP:14737"/>
        <dbReference type="Rhea" id="RHEA-COMP:14739"/>
        <dbReference type="ChEBI" id="CHEBI:29917"/>
        <dbReference type="ChEBI" id="CHEBI:35235"/>
        <dbReference type="ChEBI" id="CHEBI:57972"/>
        <dbReference type="ChEBI" id="CHEBI:64428"/>
        <dbReference type="EC" id="2.8.1.7"/>
    </reaction>
</comment>
<name>A0ABW5AHN2_9BRAD</name>
<comment type="caution">
    <text evidence="12">The sequence shown here is derived from an EMBL/GenBank/DDBJ whole genome shotgun (WGS) entry which is preliminary data.</text>
</comment>
<dbReference type="PIRSF" id="PIRSF005572">
    <property type="entry name" value="NifS"/>
    <property type="match status" value="1"/>
</dbReference>
<dbReference type="Pfam" id="PF00266">
    <property type="entry name" value="Aminotran_5"/>
    <property type="match status" value="1"/>
</dbReference>
<evidence type="ECO:0000256" key="2">
    <source>
        <dbReference type="ARBA" id="ARBA00003120"/>
    </source>
</evidence>
<dbReference type="EMBL" id="JBHUIW010000007">
    <property type="protein sequence ID" value="MFD2182176.1"/>
    <property type="molecule type" value="Genomic_DNA"/>
</dbReference>
<organism evidence="12 13">
    <name type="scientific">Rhodoplanes azumiensis</name>
    <dbReference type="NCBI Taxonomy" id="1897628"/>
    <lineage>
        <taxon>Bacteria</taxon>
        <taxon>Pseudomonadati</taxon>
        <taxon>Pseudomonadota</taxon>
        <taxon>Alphaproteobacteria</taxon>
        <taxon>Hyphomicrobiales</taxon>
        <taxon>Nitrobacteraceae</taxon>
        <taxon>Rhodoplanes</taxon>
    </lineage>
</organism>
<comment type="function">
    <text evidence="2">Catalyzes the removal of elemental sulfur atoms from cysteine to produce alanine. Seems to participate in the biosynthesis of the nitrogenase metalloclusters by providing the inorganic sulfur required for the Fe-S core formation.</text>
</comment>
<gene>
    <name evidence="12" type="ORF">ACFSOX_08430</name>
</gene>
<evidence type="ECO:0000256" key="1">
    <source>
        <dbReference type="ARBA" id="ARBA00001933"/>
    </source>
</evidence>
<sequence length="393" mass="38956">MTDRVYLDWNATAPLRPEARAAMLAALDAGNPSAVHAEGRAARALVEDARAAVARLVGTSARNVVFTSGGTEANTLALTPGLAIGTDTAGRDRLLVSAIEHPSVRAGGRFATNAVDILPVTPDGIVDLAALEARLAALAVEKTGLRPLVSLMHANNETGVVQPIAAAAELVHAAGGILHVDAVQSAGKIPCDVAALGADLMTLSGHKIGGPKGVGALVLRSGDIRVTAPLVKGGGQEHGARAGTENVAAIAGFGAAAMAAARDLAEAGPAMAALRDALETAAEAAVPGTVVIARGVARLPNTSLLTHPGLKAETAVIALDLAGIAVSAGAACSSGKVGASQVLAAMGVPDALAGGAVRVSLGPTTGERDVSTFVDAWKQLVRRLSRGGCGIAA</sequence>
<evidence type="ECO:0000256" key="3">
    <source>
        <dbReference type="ARBA" id="ARBA00006490"/>
    </source>
</evidence>
<dbReference type="InterPro" id="IPR015422">
    <property type="entry name" value="PyrdxlP-dep_Trfase_small"/>
</dbReference>
<evidence type="ECO:0000259" key="11">
    <source>
        <dbReference type="Pfam" id="PF00266"/>
    </source>
</evidence>
<evidence type="ECO:0000313" key="13">
    <source>
        <dbReference type="Proteomes" id="UP001597314"/>
    </source>
</evidence>
<dbReference type="Gene3D" id="3.40.640.10">
    <property type="entry name" value="Type I PLP-dependent aspartate aminotransferase-like (Major domain)"/>
    <property type="match status" value="1"/>
</dbReference>
<dbReference type="Gene3D" id="1.10.260.50">
    <property type="match status" value="1"/>
</dbReference>
<dbReference type="InterPro" id="IPR015424">
    <property type="entry name" value="PyrdxlP-dep_Trfase"/>
</dbReference>
<evidence type="ECO:0000256" key="4">
    <source>
        <dbReference type="ARBA" id="ARBA00013558"/>
    </source>
</evidence>
<keyword evidence="13" id="KW-1185">Reference proteome</keyword>
<dbReference type="InterPro" id="IPR015421">
    <property type="entry name" value="PyrdxlP-dep_Trfase_major"/>
</dbReference>
<comment type="cofactor">
    <cofactor evidence="1">
        <name>pyridoxal 5'-phosphate</name>
        <dbReference type="ChEBI" id="CHEBI:597326"/>
    </cofactor>
</comment>
<dbReference type="InterPro" id="IPR016454">
    <property type="entry name" value="Cysteine_dSase"/>
</dbReference>
<keyword evidence="7" id="KW-0663">Pyridoxal phosphate</keyword>
<evidence type="ECO:0000256" key="10">
    <source>
        <dbReference type="ARBA" id="ARBA00050776"/>
    </source>
</evidence>
<dbReference type="RefSeq" id="WP_378477358.1">
    <property type="nucleotide sequence ID" value="NZ_JBHUIW010000007.1"/>
</dbReference>
<keyword evidence="8" id="KW-0408">Iron</keyword>
<evidence type="ECO:0000256" key="8">
    <source>
        <dbReference type="ARBA" id="ARBA00023004"/>
    </source>
</evidence>
<keyword evidence="6" id="KW-0479">Metal-binding</keyword>
<dbReference type="InterPro" id="IPR000192">
    <property type="entry name" value="Aminotrans_V_dom"/>
</dbReference>
<proteinExistence type="inferred from homology"/>
<protein>
    <recommendedName>
        <fullName evidence="4">Cysteine desulfurase</fullName>
    </recommendedName>
</protein>
<evidence type="ECO:0000256" key="5">
    <source>
        <dbReference type="ARBA" id="ARBA00022679"/>
    </source>
</evidence>
<keyword evidence="9" id="KW-0411">Iron-sulfur</keyword>
<keyword evidence="5" id="KW-0808">Transferase</keyword>